<dbReference type="InterPro" id="IPR000873">
    <property type="entry name" value="AMP-dep_synth/lig_dom"/>
</dbReference>
<evidence type="ECO:0000259" key="1">
    <source>
        <dbReference type="Pfam" id="PF00501"/>
    </source>
</evidence>
<dbReference type="InterPro" id="IPR020845">
    <property type="entry name" value="AMP-binding_CS"/>
</dbReference>
<dbReference type="AlphaFoldDB" id="A0AAX3QS34"/>
<sequence>MGLNIITDRGERFSAAELKGLTDEFGRHLPQRSLVFLFCENVIGSLIGYLGCLENRSVPVMLDATKDFDMLKHLLEVYKPNYVWMPLRIKSEKLISEPVYERFSYGLFEYCRDHVNLNDDLALLLTTSGSTGSPKLVRLSNENIKSNAESIAEYLDITSEERPITSLPMYYSYGLSVINSHLLKDATLLLTDKAVIQKEFWAFAKEQAATSIAGVPYTYEMLRRLRIFHMDLPALRTMTQAGGKLSSTLVKEFVEWAQASGRRFIVMYGQTEATARMSYTPCEKALEKYASIGIAIPGGAFSIIDAEGNEITSTDTDGELVYKGPNVSMGYAECIADLAKGDENKGELHTGDVARFDVDGYFYITGRLKRFVKIWGNRCNLDAMEQLVKAGVTTECACAGVDDLVTIFVTQEGLEQDIKSFLSSKMGLNVRAFVVKVIDEIPKNASGKTQYAELQNML</sequence>
<dbReference type="Gene3D" id="3.40.50.12780">
    <property type="entry name" value="N-terminal domain of ligase-like"/>
    <property type="match status" value="1"/>
</dbReference>
<accession>A0AAX3QS34</accession>
<organism evidence="2 3">
    <name type="scientific">Parabacteroides distasonis</name>
    <dbReference type="NCBI Taxonomy" id="823"/>
    <lineage>
        <taxon>Bacteria</taxon>
        <taxon>Pseudomonadati</taxon>
        <taxon>Bacteroidota</taxon>
        <taxon>Bacteroidia</taxon>
        <taxon>Bacteroidales</taxon>
        <taxon>Tannerellaceae</taxon>
        <taxon>Parabacteroides</taxon>
    </lineage>
</organism>
<name>A0AAX3QS34_PARDI</name>
<dbReference type="EMBL" id="CP120353">
    <property type="protein sequence ID" value="WET64530.1"/>
    <property type="molecule type" value="Genomic_DNA"/>
</dbReference>
<protein>
    <submittedName>
        <fullName evidence="2">AMP-binding protein</fullName>
    </submittedName>
</protein>
<dbReference type="RefSeq" id="WP_122145007.1">
    <property type="nucleotide sequence ID" value="NZ_CP120353.1"/>
</dbReference>
<dbReference type="Proteomes" id="UP001221009">
    <property type="component" value="Chromosome"/>
</dbReference>
<dbReference type="Pfam" id="PF00501">
    <property type="entry name" value="AMP-binding"/>
    <property type="match status" value="1"/>
</dbReference>
<feature type="domain" description="AMP-dependent synthetase/ligase" evidence="1">
    <location>
        <begin position="7"/>
        <end position="331"/>
    </location>
</feature>
<reference evidence="2" key="1">
    <citation type="submission" date="2023-03" db="EMBL/GenBank/DDBJ databases">
        <title>Parabacteroides distasonis, a bacteria resistant against UC.</title>
        <authorList>
            <person name="Dai W."/>
        </authorList>
    </citation>
    <scope>NUCLEOTIDE SEQUENCE</scope>
    <source>
        <strain evidence="2">F1-28</strain>
    </source>
</reference>
<evidence type="ECO:0000313" key="3">
    <source>
        <dbReference type="Proteomes" id="UP001221009"/>
    </source>
</evidence>
<evidence type="ECO:0000313" key="2">
    <source>
        <dbReference type="EMBL" id="WET64530.1"/>
    </source>
</evidence>
<dbReference type="InterPro" id="IPR042099">
    <property type="entry name" value="ANL_N_sf"/>
</dbReference>
<dbReference type="PROSITE" id="PS00455">
    <property type="entry name" value="AMP_BINDING"/>
    <property type="match status" value="1"/>
</dbReference>
<dbReference type="SUPFAM" id="SSF56801">
    <property type="entry name" value="Acetyl-CoA synthetase-like"/>
    <property type="match status" value="1"/>
</dbReference>
<proteinExistence type="predicted"/>
<dbReference type="PANTHER" id="PTHR24096">
    <property type="entry name" value="LONG-CHAIN-FATTY-ACID--COA LIGASE"/>
    <property type="match status" value="1"/>
</dbReference>
<gene>
    <name evidence="2" type="ORF">P2T59_00690</name>
</gene>